<accession>A0A822XLL6</accession>
<proteinExistence type="predicted"/>
<comment type="caution">
    <text evidence="1">The sequence shown here is derived from an EMBL/GenBank/DDBJ whole genome shotgun (WGS) entry which is preliminary data.</text>
</comment>
<protein>
    <submittedName>
        <fullName evidence="1">Uncharacterized protein</fullName>
    </submittedName>
</protein>
<dbReference type="Proteomes" id="UP000607653">
    <property type="component" value="Unassembled WGS sequence"/>
</dbReference>
<dbReference type="EMBL" id="DUZY01000001">
    <property type="protein sequence ID" value="DAD19949.1"/>
    <property type="molecule type" value="Genomic_DNA"/>
</dbReference>
<reference evidence="1 2" key="1">
    <citation type="journal article" date="2020" name="Mol. Biol. Evol.">
        <title>Distinct Expression and Methylation Patterns for Genes with Different Fates following a Single Whole-Genome Duplication in Flowering Plants.</title>
        <authorList>
            <person name="Shi T."/>
            <person name="Rahmani R.S."/>
            <person name="Gugger P.F."/>
            <person name="Wang M."/>
            <person name="Li H."/>
            <person name="Zhang Y."/>
            <person name="Li Z."/>
            <person name="Wang Q."/>
            <person name="Van de Peer Y."/>
            <person name="Marchal K."/>
            <person name="Chen J."/>
        </authorList>
    </citation>
    <scope>NUCLEOTIDE SEQUENCE [LARGE SCALE GENOMIC DNA]</scope>
    <source>
        <tissue evidence="1">Leaf</tissue>
    </source>
</reference>
<keyword evidence="2" id="KW-1185">Reference proteome</keyword>
<gene>
    <name evidence="1" type="ORF">HUJ06_021412</name>
</gene>
<sequence length="130" mass="14001">MNNPSSSGISGLFFLLWTETEQRPIGGAAVTSQRLHPHSSSRNLTREKSSELLFIHIFLSTAANQSGATETATAAATSSSGGSFLASIDHPPSFSPFSSLSIPFRIHFLPLNGCWTPSPTKIEQQQWPLS</sequence>
<evidence type="ECO:0000313" key="2">
    <source>
        <dbReference type="Proteomes" id="UP000607653"/>
    </source>
</evidence>
<dbReference type="AlphaFoldDB" id="A0A822XLL6"/>
<name>A0A822XLL6_NELNU</name>
<organism evidence="1 2">
    <name type="scientific">Nelumbo nucifera</name>
    <name type="common">Sacred lotus</name>
    <dbReference type="NCBI Taxonomy" id="4432"/>
    <lineage>
        <taxon>Eukaryota</taxon>
        <taxon>Viridiplantae</taxon>
        <taxon>Streptophyta</taxon>
        <taxon>Embryophyta</taxon>
        <taxon>Tracheophyta</taxon>
        <taxon>Spermatophyta</taxon>
        <taxon>Magnoliopsida</taxon>
        <taxon>Proteales</taxon>
        <taxon>Nelumbonaceae</taxon>
        <taxon>Nelumbo</taxon>
    </lineage>
</organism>
<evidence type="ECO:0000313" key="1">
    <source>
        <dbReference type="EMBL" id="DAD19949.1"/>
    </source>
</evidence>